<dbReference type="Proteomes" id="UP001219525">
    <property type="component" value="Unassembled WGS sequence"/>
</dbReference>
<dbReference type="EMBL" id="JARJCW010000127">
    <property type="protein sequence ID" value="KAJ7191891.1"/>
    <property type="molecule type" value="Genomic_DNA"/>
</dbReference>
<comment type="caution">
    <text evidence="2">The sequence shown here is derived from an EMBL/GenBank/DDBJ whole genome shotgun (WGS) entry which is preliminary data.</text>
</comment>
<proteinExistence type="predicted"/>
<organism evidence="2 3">
    <name type="scientific">Mycena pura</name>
    <dbReference type="NCBI Taxonomy" id="153505"/>
    <lineage>
        <taxon>Eukaryota</taxon>
        <taxon>Fungi</taxon>
        <taxon>Dikarya</taxon>
        <taxon>Basidiomycota</taxon>
        <taxon>Agaricomycotina</taxon>
        <taxon>Agaricomycetes</taxon>
        <taxon>Agaricomycetidae</taxon>
        <taxon>Agaricales</taxon>
        <taxon>Marasmiineae</taxon>
        <taxon>Mycenaceae</taxon>
        <taxon>Mycena</taxon>
    </lineage>
</organism>
<evidence type="ECO:0000313" key="2">
    <source>
        <dbReference type="EMBL" id="KAJ7191891.1"/>
    </source>
</evidence>
<feature type="region of interest" description="Disordered" evidence="1">
    <location>
        <begin position="1"/>
        <end position="40"/>
    </location>
</feature>
<keyword evidence="3" id="KW-1185">Reference proteome</keyword>
<protein>
    <submittedName>
        <fullName evidence="2">Uncharacterized protein</fullName>
    </submittedName>
</protein>
<gene>
    <name evidence="2" type="ORF">GGX14DRAFT_406855</name>
</gene>
<accession>A0AAD6Y541</accession>
<reference evidence="2" key="1">
    <citation type="submission" date="2023-03" db="EMBL/GenBank/DDBJ databases">
        <title>Massive genome expansion in bonnet fungi (Mycena s.s.) driven by repeated elements and novel gene families across ecological guilds.</title>
        <authorList>
            <consortium name="Lawrence Berkeley National Laboratory"/>
            <person name="Harder C.B."/>
            <person name="Miyauchi S."/>
            <person name="Viragh M."/>
            <person name="Kuo A."/>
            <person name="Thoen E."/>
            <person name="Andreopoulos B."/>
            <person name="Lu D."/>
            <person name="Skrede I."/>
            <person name="Drula E."/>
            <person name="Henrissat B."/>
            <person name="Morin E."/>
            <person name="Kohler A."/>
            <person name="Barry K."/>
            <person name="LaButti K."/>
            <person name="Morin E."/>
            <person name="Salamov A."/>
            <person name="Lipzen A."/>
            <person name="Mereny Z."/>
            <person name="Hegedus B."/>
            <person name="Baldrian P."/>
            <person name="Stursova M."/>
            <person name="Weitz H."/>
            <person name="Taylor A."/>
            <person name="Grigoriev I.V."/>
            <person name="Nagy L.G."/>
            <person name="Martin F."/>
            <person name="Kauserud H."/>
        </authorList>
    </citation>
    <scope>NUCLEOTIDE SEQUENCE</scope>
    <source>
        <strain evidence="2">9144</strain>
    </source>
</reference>
<evidence type="ECO:0000256" key="1">
    <source>
        <dbReference type="SAM" id="MobiDB-lite"/>
    </source>
</evidence>
<name>A0AAD6Y541_9AGAR</name>
<dbReference type="AlphaFoldDB" id="A0AAD6Y541"/>
<sequence>MLSYKTLALPTRLPKSHPQDILHASPPPSPVPATEALRNPQVSQQASLTIVKGGGQACLALDKGDVRASLAVDKGGVHPSPAIVESELKTRLCRTLLMPIHGRICG</sequence>
<evidence type="ECO:0000313" key="3">
    <source>
        <dbReference type="Proteomes" id="UP001219525"/>
    </source>
</evidence>